<comment type="caution">
    <text evidence="1">The sequence shown here is derived from an EMBL/GenBank/DDBJ whole genome shotgun (WGS) entry which is preliminary data.</text>
</comment>
<gene>
    <name evidence="1" type="ORF">AA309_27165</name>
</gene>
<proteinExistence type="predicted"/>
<evidence type="ECO:0000313" key="1">
    <source>
        <dbReference type="EMBL" id="KLK90201.1"/>
    </source>
</evidence>
<dbReference type="AlphaFoldDB" id="A0A0H1R5V1"/>
<sequence>MGLSRRTQALLASGLLIIGPARGFAQPATAPARPRCAAGEARPVVGQPYSPELAEQARRAAGAREVRKIEPGGAYTTDLDSDRLNVEVDRVGIVTGVRCG</sequence>
<dbReference type="EMBL" id="LCYG01000092">
    <property type="protein sequence ID" value="KLK90201.1"/>
    <property type="molecule type" value="Genomic_DNA"/>
</dbReference>
<evidence type="ECO:0008006" key="3">
    <source>
        <dbReference type="Google" id="ProtNLM"/>
    </source>
</evidence>
<protein>
    <recommendedName>
        <fullName evidence="3">Peptidase inhibitor I78 family protein</fullName>
    </recommendedName>
</protein>
<dbReference type="PATRIC" id="fig|1225564.3.peg.7063"/>
<dbReference type="Pfam" id="PF11720">
    <property type="entry name" value="Inhibitor_I78"/>
    <property type="match status" value="1"/>
</dbReference>
<reference evidence="1 2" key="1">
    <citation type="submission" date="2015-05" db="EMBL/GenBank/DDBJ databases">
        <title>Draft genome sequence of Microvirga vignae strain BR3299, a novel nitrogen fixing bacteria isolated from Brazil semi-aired region.</title>
        <authorList>
            <person name="Zilli J.E."/>
            <person name="Passos S.R."/>
            <person name="Leite J."/>
            <person name="Baldani J.I."/>
            <person name="Xavier G.R."/>
            <person name="Rumjaneck N.G."/>
            <person name="Simoes-Araujo J.L."/>
        </authorList>
    </citation>
    <scope>NUCLEOTIDE SEQUENCE [LARGE SCALE GENOMIC DNA]</scope>
    <source>
        <strain evidence="1 2">BR3299</strain>
    </source>
</reference>
<accession>A0A0H1R5V1</accession>
<keyword evidence="2" id="KW-1185">Reference proteome</keyword>
<dbReference type="InterPro" id="IPR021719">
    <property type="entry name" value="Prot_inh_I78"/>
</dbReference>
<organism evidence="1 2">
    <name type="scientific">Microvirga vignae</name>
    <dbReference type="NCBI Taxonomy" id="1225564"/>
    <lineage>
        <taxon>Bacteria</taxon>
        <taxon>Pseudomonadati</taxon>
        <taxon>Pseudomonadota</taxon>
        <taxon>Alphaproteobacteria</taxon>
        <taxon>Hyphomicrobiales</taxon>
        <taxon>Methylobacteriaceae</taxon>
        <taxon>Microvirga</taxon>
    </lineage>
</organism>
<dbReference type="Proteomes" id="UP000035489">
    <property type="component" value="Unassembled WGS sequence"/>
</dbReference>
<dbReference type="Gene3D" id="3.30.10.10">
    <property type="entry name" value="Trypsin Inhibitor V, subunit A"/>
    <property type="match status" value="1"/>
</dbReference>
<evidence type="ECO:0000313" key="2">
    <source>
        <dbReference type="Proteomes" id="UP000035489"/>
    </source>
</evidence>
<dbReference type="STRING" id="1225564.AA309_27165"/>
<name>A0A0H1R5V1_9HYPH</name>